<feature type="non-terminal residue" evidence="2">
    <location>
        <position position="1"/>
    </location>
</feature>
<feature type="non-terminal residue" evidence="2">
    <location>
        <position position="331"/>
    </location>
</feature>
<feature type="compositionally biased region" description="Basic residues" evidence="1">
    <location>
        <begin position="196"/>
        <end position="215"/>
    </location>
</feature>
<feature type="region of interest" description="Disordered" evidence="1">
    <location>
        <begin position="139"/>
        <end position="276"/>
    </location>
</feature>
<sequence length="331" mass="36458">CFEVAEVTNVSKYTEENAENSVQTGSQKLEEQSDDIPQPKEQKDHMPGSEESEATETARDGTISHETGEAIHIKPEIDLSEGTIKKAIKKRASYFRANSEKISLVGVRRLLEEDLKLEKNALDAYKKIISKQLDEVLQSPEVVETTSVGKNHMRKSTPQSKIKGSAGVGRTEALEGSSNASMSGSEDEEIDEQEKKIRKRSASKVRKNGLLKKQKISSEVSKPTGSVKKKNAEPVVERSSEAEDGGNSSDEADSHSSEEETVKKKRAAPAQSYGKRVEHLKSVIKSCGLGVPPSVYKRVKQAPESKRESYLMKELEDILSREGLSTDPSEK</sequence>
<dbReference type="Proteomes" id="UP000652761">
    <property type="component" value="Unassembled WGS sequence"/>
</dbReference>
<feature type="compositionally biased region" description="Basic and acidic residues" evidence="1">
    <location>
        <begin position="56"/>
        <end position="71"/>
    </location>
</feature>
<proteinExistence type="predicted"/>
<reference evidence="2" key="1">
    <citation type="submission" date="2017-07" db="EMBL/GenBank/DDBJ databases">
        <title>Taro Niue Genome Assembly and Annotation.</title>
        <authorList>
            <person name="Atibalentja N."/>
            <person name="Keating K."/>
            <person name="Fields C.J."/>
        </authorList>
    </citation>
    <scope>NUCLEOTIDE SEQUENCE</scope>
    <source>
        <strain evidence="2">Niue_2</strain>
        <tissue evidence="2">Leaf</tissue>
    </source>
</reference>
<dbReference type="InterPro" id="IPR037647">
    <property type="entry name" value="HIRIP3"/>
</dbReference>
<evidence type="ECO:0008006" key="4">
    <source>
        <dbReference type="Google" id="ProtNLM"/>
    </source>
</evidence>
<evidence type="ECO:0000313" key="3">
    <source>
        <dbReference type="Proteomes" id="UP000652761"/>
    </source>
</evidence>
<keyword evidence="3" id="KW-1185">Reference proteome</keyword>
<evidence type="ECO:0000313" key="2">
    <source>
        <dbReference type="EMBL" id="MQM18349.1"/>
    </source>
</evidence>
<dbReference type="EMBL" id="NMUH01008131">
    <property type="protein sequence ID" value="MQM18349.1"/>
    <property type="molecule type" value="Genomic_DNA"/>
</dbReference>
<dbReference type="PANTHER" id="PTHR15410:SF2">
    <property type="entry name" value="HIRA-INTERACTING PROTEIN 3"/>
    <property type="match status" value="1"/>
</dbReference>
<protein>
    <recommendedName>
        <fullName evidence="4">Histone chaperone domain-containing protein</fullName>
    </recommendedName>
</protein>
<gene>
    <name evidence="2" type="ORF">Taro_051343</name>
</gene>
<feature type="compositionally biased region" description="Basic and acidic residues" evidence="1">
    <location>
        <begin position="252"/>
        <end position="262"/>
    </location>
</feature>
<dbReference type="PANTHER" id="PTHR15410">
    <property type="entry name" value="HIRA-INTERACTING PROTEIN 3"/>
    <property type="match status" value="1"/>
</dbReference>
<dbReference type="OrthoDB" id="514832at2759"/>
<feature type="compositionally biased region" description="Basic and acidic residues" evidence="1">
    <location>
        <begin position="230"/>
        <end position="241"/>
    </location>
</feature>
<name>A0A843XFU5_COLES</name>
<feature type="region of interest" description="Disordered" evidence="1">
    <location>
        <begin position="1"/>
        <end position="71"/>
    </location>
</feature>
<accession>A0A843XFU5</accession>
<organism evidence="2 3">
    <name type="scientific">Colocasia esculenta</name>
    <name type="common">Wild taro</name>
    <name type="synonym">Arum esculentum</name>
    <dbReference type="NCBI Taxonomy" id="4460"/>
    <lineage>
        <taxon>Eukaryota</taxon>
        <taxon>Viridiplantae</taxon>
        <taxon>Streptophyta</taxon>
        <taxon>Embryophyta</taxon>
        <taxon>Tracheophyta</taxon>
        <taxon>Spermatophyta</taxon>
        <taxon>Magnoliopsida</taxon>
        <taxon>Liliopsida</taxon>
        <taxon>Araceae</taxon>
        <taxon>Aroideae</taxon>
        <taxon>Colocasieae</taxon>
        <taxon>Colocasia</taxon>
    </lineage>
</organism>
<dbReference type="GO" id="GO:0005634">
    <property type="term" value="C:nucleus"/>
    <property type="evidence" value="ECO:0007669"/>
    <property type="project" value="TreeGrafter"/>
</dbReference>
<dbReference type="AlphaFoldDB" id="A0A843XFU5"/>
<evidence type="ECO:0000256" key="1">
    <source>
        <dbReference type="SAM" id="MobiDB-lite"/>
    </source>
</evidence>
<feature type="compositionally biased region" description="Basic and acidic residues" evidence="1">
    <location>
        <begin position="37"/>
        <end position="48"/>
    </location>
</feature>
<comment type="caution">
    <text evidence="2">The sequence shown here is derived from an EMBL/GenBank/DDBJ whole genome shotgun (WGS) entry which is preliminary data.</text>
</comment>